<dbReference type="PROSITE" id="PS50931">
    <property type="entry name" value="HTH_LYSR"/>
    <property type="match status" value="1"/>
</dbReference>
<dbReference type="InterPro" id="IPR036388">
    <property type="entry name" value="WH-like_DNA-bd_sf"/>
</dbReference>
<evidence type="ECO:0000313" key="7">
    <source>
        <dbReference type="Proteomes" id="UP001163714"/>
    </source>
</evidence>
<dbReference type="Gene3D" id="1.10.10.10">
    <property type="entry name" value="Winged helix-like DNA-binding domain superfamily/Winged helix DNA-binding domain"/>
    <property type="match status" value="1"/>
</dbReference>
<dbReference type="PANTHER" id="PTHR30118">
    <property type="entry name" value="HTH-TYPE TRANSCRIPTIONAL REGULATOR LEUO-RELATED"/>
    <property type="match status" value="1"/>
</dbReference>
<dbReference type="InterPro" id="IPR036390">
    <property type="entry name" value="WH_DNA-bd_sf"/>
</dbReference>
<dbReference type="SUPFAM" id="SSF46785">
    <property type="entry name" value="Winged helix' DNA-binding domain"/>
    <property type="match status" value="1"/>
</dbReference>
<keyword evidence="4" id="KW-0804">Transcription</keyword>
<dbReference type="InterPro" id="IPR000847">
    <property type="entry name" value="LysR_HTH_N"/>
</dbReference>
<sequence>MDLNALNIFVTLFKTGSTLRAAAKLNRSQSFVSKILAQLKEDLGDPLFIRTASGLQPTSYAIQIAPKLQNAIEQISIALEPESFSPAKLEFISIHTSESLLVMIAKPLINKIRAETDAIVELRQWRKESNNQLIDGNVDIGIQALKERPQALYQKKLPVARPN</sequence>
<evidence type="ECO:0000256" key="3">
    <source>
        <dbReference type="ARBA" id="ARBA00023125"/>
    </source>
</evidence>
<dbReference type="InterPro" id="IPR050389">
    <property type="entry name" value="LysR-type_TF"/>
</dbReference>
<comment type="similarity">
    <text evidence="1">Belongs to the LysR transcriptional regulatory family.</text>
</comment>
<dbReference type="PANTHER" id="PTHR30118:SF15">
    <property type="entry name" value="TRANSCRIPTIONAL REGULATORY PROTEIN"/>
    <property type="match status" value="1"/>
</dbReference>
<dbReference type="Pfam" id="PF00126">
    <property type="entry name" value="HTH_1"/>
    <property type="match status" value="1"/>
</dbReference>
<evidence type="ECO:0000256" key="2">
    <source>
        <dbReference type="ARBA" id="ARBA00023015"/>
    </source>
</evidence>
<keyword evidence="2" id="KW-0805">Transcription regulation</keyword>
<feature type="domain" description="HTH lysR-type" evidence="5">
    <location>
        <begin position="1"/>
        <end position="58"/>
    </location>
</feature>
<dbReference type="EMBL" id="JAPDMX010000009">
    <property type="protein sequence ID" value="MCW3171934.1"/>
    <property type="molecule type" value="Genomic_DNA"/>
</dbReference>
<evidence type="ECO:0000259" key="5">
    <source>
        <dbReference type="PROSITE" id="PS50931"/>
    </source>
</evidence>
<organism evidence="6 7">
    <name type="scientific">Shewanella subflava</name>
    <dbReference type="NCBI Taxonomy" id="2986476"/>
    <lineage>
        <taxon>Bacteria</taxon>
        <taxon>Pseudomonadati</taxon>
        <taxon>Pseudomonadota</taxon>
        <taxon>Gammaproteobacteria</taxon>
        <taxon>Alteromonadales</taxon>
        <taxon>Shewanellaceae</taxon>
        <taxon>Shewanella</taxon>
    </lineage>
</organism>
<dbReference type="Proteomes" id="UP001163714">
    <property type="component" value="Unassembled WGS sequence"/>
</dbReference>
<proteinExistence type="inferred from homology"/>
<evidence type="ECO:0000313" key="6">
    <source>
        <dbReference type="EMBL" id="MCW3171934.1"/>
    </source>
</evidence>
<gene>
    <name evidence="6" type="ORF">OHT75_05545</name>
</gene>
<name>A0ABT3I797_9GAMM</name>
<comment type="caution">
    <text evidence="6">The sequence shown here is derived from an EMBL/GenBank/DDBJ whole genome shotgun (WGS) entry which is preliminary data.</text>
</comment>
<protein>
    <submittedName>
        <fullName evidence="6">LysR family transcriptional regulator</fullName>
    </submittedName>
</protein>
<keyword evidence="7" id="KW-1185">Reference proteome</keyword>
<accession>A0ABT3I797</accession>
<evidence type="ECO:0000256" key="4">
    <source>
        <dbReference type="ARBA" id="ARBA00023163"/>
    </source>
</evidence>
<dbReference type="RefSeq" id="WP_264725469.1">
    <property type="nucleotide sequence ID" value="NZ_JAPDMX010000009.1"/>
</dbReference>
<evidence type="ECO:0000256" key="1">
    <source>
        <dbReference type="ARBA" id="ARBA00009437"/>
    </source>
</evidence>
<keyword evidence="3" id="KW-0238">DNA-binding</keyword>
<reference evidence="6" key="1">
    <citation type="submission" date="2022-10" db="EMBL/GenBank/DDBJ databases">
        <title>Shewanella flava sp. nov, isolated from the estuary of the Fenhe River into the Yellow River.</title>
        <authorList>
            <person name="Li Y."/>
        </authorList>
    </citation>
    <scope>NUCLEOTIDE SEQUENCE</scope>
    <source>
        <strain evidence="6">FYR11-62</strain>
    </source>
</reference>